<dbReference type="OrthoDB" id="5803286at2"/>
<organism evidence="2 3">
    <name type="scientific">Salinimonas iocasae</name>
    <dbReference type="NCBI Taxonomy" id="2572577"/>
    <lineage>
        <taxon>Bacteria</taxon>
        <taxon>Pseudomonadati</taxon>
        <taxon>Pseudomonadota</taxon>
        <taxon>Gammaproteobacteria</taxon>
        <taxon>Alteromonadales</taxon>
        <taxon>Alteromonadaceae</taxon>
        <taxon>Alteromonas/Salinimonas group</taxon>
        <taxon>Salinimonas</taxon>
    </lineage>
</organism>
<evidence type="ECO:0000313" key="3">
    <source>
        <dbReference type="Proteomes" id="UP000304912"/>
    </source>
</evidence>
<evidence type="ECO:0000313" key="2">
    <source>
        <dbReference type="EMBL" id="QCZ93383.1"/>
    </source>
</evidence>
<accession>A0A5B7YDN2</accession>
<dbReference type="PROSITE" id="PS51257">
    <property type="entry name" value="PROKAR_LIPOPROTEIN"/>
    <property type="match status" value="1"/>
</dbReference>
<reference evidence="2 3" key="1">
    <citation type="submission" date="2019-04" db="EMBL/GenBank/DDBJ databases">
        <title>Salinimonas iocasae sp. nov., a halophilic bacterium isolated from the outer tube casing of tubeworms in Okinawa Trough.</title>
        <authorList>
            <person name="Zhang H."/>
            <person name="Wang H."/>
            <person name="Li C."/>
        </authorList>
    </citation>
    <scope>NUCLEOTIDE SEQUENCE [LARGE SCALE GENOMIC DNA]</scope>
    <source>
        <strain evidence="2 3">KX18D6</strain>
    </source>
</reference>
<gene>
    <name evidence="2" type="ORF">FBQ74_07730</name>
</gene>
<dbReference type="EMBL" id="CP039852">
    <property type="protein sequence ID" value="QCZ93383.1"/>
    <property type="molecule type" value="Genomic_DNA"/>
</dbReference>
<feature type="region of interest" description="Disordered" evidence="1">
    <location>
        <begin position="17"/>
        <end position="36"/>
    </location>
</feature>
<evidence type="ECO:0000256" key="1">
    <source>
        <dbReference type="SAM" id="MobiDB-lite"/>
    </source>
</evidence>
<dbReference type="AlphaFoldDB" id="A0A5B7YDN2"/>
<sequence>MRWSILTTVFILSACGGGGSSPNGENKEPGTPDSAPVTLNVTGDSNVVVGDSVGLTVIASDGSPLTQVSWTVSGNAQPLAPHSQAIGFTASENGVITWQVNARSGDGKSLTADGQIEVAQAPAPAAITRLTHEVVEFGKVSLRVDTLADKTVENIAWEQTSGPFVALKYSQGHSIYNDVFFQAPSVLKDTLLSFDAQVSYEDGTSGTDTVWVVVNDTPVDADAFFPGSDLYPTSLIHAYNPQSPWKQALEDCIYTATVARSCEFNRLPLLGQQTDAPTTSDIMDRVLVSHDWMGEAFEQFLNSSQAGPDIINLLRATTAVVISYDIRPSFYWSATGAIYLDAGNVWLLPAQRDTLNTEPDYRSGFDDELAYRTSWRYIKEGEYYYPQPGLSRAKRATRSEEQLEASLTWLLYHELAHANDVFPMASWSTLRGSDSPLRYANNHAMTSDTLARDYPLISEQLLALAQVSYGGAQSTQSQRNYTAQDIATWFEQDNAVSMYGYYTYREDFATLFERFMMLYRLGADADIGIFTEETVENGELLITWAQRNRISEQSVQPRAAFVVESVLPAIDTGQAQSDMPPPLMLPESESWRDTVVLSTSKEYHKKQALKELRVTKEPVFERWLPLPVEKD</sequence>
<name>A0A5B7YDN2_9ALTE</name>
<evidence type="ECO:0008006" key="4">
    <source>
        <dbReference type="Google" id="ProtNLM"/>
    </source>
</evidence>
<proteinExistence type="predicted"/>
<protein>
    <recommendedName>
        <fullName evidence="4">Ig-like domain-containing protein</fullName>
    </recommendedName>
</protein>
<dbReference type="Proteomes" id="UP000304912">
    <property type="component" value="Chromosome"/>
</dbReference>
<dbReference type="RefSeq" id="WP_139756128.1">
    <property type="nucleotide sequence ID" value="NZ_CP039852.1"/>
</dbReference>
<dbReference type="KEGG" id="salk:FBQ74_07730"/>
<keyword evidence="3" id="KW-1185">Reference proteome</keyword>